<dbReference type="InterPro" id="IPR011009">
    <property type="entry name" value="Kinase-like_dom_sf"/>
</dbReference>
<dbReference type="Proteomes" id="UP000675284">
    <property type="component" value="Unassembled WGS sequence"/>
</dbReference>
<dbReference type="AlphaFoldDB" id="A0A941ICT4"/>
<protein>
    <submittedName>
        <fullName evidence="2">Phosphotransferase</fullName>
    </submittedName>
</protein>
<dbReference type="SUPFAM" id="SSF56112">
    <property type="entry name" value="Protein kinase-like (PK-like)"/>
    <property type="match status" value="1"/>
</dbReference>
<evidence type="ECO:0000313" key="2">
    <source>
        <dbReference type="EMBL" id="MBR7797836.1"/>
    </source>
</evidence>
<dbReference type="Gene3D" id="3.90.1200.10">
    <property type="match status" value="1"/>
</dbReference>
<reference evidence="2" key="1">
    <citation type="submission" date="2021-04" db="EMBL/GenBank/DDBJ databases">
        <title>Isolation and polyphasic classification of algal microorganism.</title>
        <authorList>
            <person name="Wang S."/>
        </authorList>
    </citation>
    <scope>NUCLEOTIDE SEQUENCE</scope>
    <source>
        <strain evidence="2">720a</strain>
    </source>
</reference>
<feature type="domain" description="Aminoglycoside phosphotransferase" evidence="1">
    <location>
        <begin position="37"/>
        <end position="238"/>
    </location>
</feature>
<organism evidence="2 3">
    <name type="scientific">Virgibacillus salarius</name>
    <dbReference type="NCBI Taxonomy" id="447199"/>
    <lineage>
        <taxon>Bacteria</taxon>
        <taxon>Bacillati</taxon>
        <taxon>Bacillota</taxon>
        <taxon>Bacilli</taxon>
        <taxon>Bacillales</taxon>
        <taxon>Bacillaceae</taxon>
        <taxon>Virgibacillus</taxon>
    </lineage>
</organism>
<dbReference type="RefSeq" id="WP_166530866.1">
    <property type="nucleotide sequence ID" value="NZ_BAAACY010000171.1"/>
</dbReference>
<keyword evidence="3" id="KW-1185">Reference proteome</keyword>
<gene>
    <name evidence="2" type="ORF">KCX74_17540</name>
</gene>
<proteinExistence type="predicted"/>
<name>A0A941ICT4_9BACI</name>
<dbReference type="EMBL" id="JAGSOT010000072">
    <property type="protein sequence ID" value="MBR7797836.1"/>
    <property type="molecule type" value="Genomic_DNA"/>
</dbReference>
<evidence type="ECO:0000313" key="3">
    <source>
        <dbReference type="Proteomes" id="UP000675284"/>
    </source>
</evidence>
<accession>A0A941ICT4</accession>
<evidence type="ECO:0000259" key="1">
    <source>
        <dbReference type="Pfam" id="PF01636"/>
    </source>
</evidence>
<dbReference type="Pfam" id="PF01636">
    <property type="entry name" value="APH"/>
    <property type="match status" value="1"/>
</dbReference>
<sequence>MNRKIRRDESYYRLSSFLSQVGGIEVKAIQKIKKSTVYLVKTSNQKLILKKHSNKGNVLKQWGFFEKVNSPFINSFSHFPNGKLYLEEDEGVWTIAAYIIGEKLHYKNEQDRIKAVYCLKQFHKTARNIHVNSRYLNTTPYLHRWYHRFHLFKETKPIFEAYNYRELYTDIVKTTTLHLKRITQFPWQIYEEDAKHKGLWIHGDVAGHNFINNNNQHTTLIDFDLLQNTAPLYDYIQLGQRFLPYLNWDINKLLAYEMIAQQDQKAWLNAICIPVDMMREWLHFLKRNKNDNPISELVRMQDSWEKRQYFFNDMKIMLK</sequence>
<dbReference type="InterPro" id="IPR002575">
    <property type="entry name" value="Aminoglycoside_PTrfase"/>
</dbReference>
<comment type="caution">
    <text evidence="2">The sequence shown here is derived from an EMBL/GenBank/DDBJ whole genome shotgun (WGS) entry which is preliminary data.</text>
</comment>